<dbReference type="InterPro" id="IPR001126">
    <property type="entry name" value="UmuC"/>
</dbReference>
<dbReference type="CDD" id="cd03468">
    <property type="entry name" value="PolY_like"/>
    <property type="match status" value="1"/>
</dbReference>
<dbReference type="PANTHER" id="PTHR35369:SF2">
    <property type="entry name" value="BLR3025 PROTEIN"/>
    <property type="match status" value="1"/>
</dbReference>
<keyword evidence="6" id="KW-1185">Reference proteome</keyword>
<feature type="domain" description="UmuC" evidence="4">
    <location>
        <begin position="31"/>
        <end position="115"/>
    </location>
</feature>
<protein>
    <submittedName>
        <fullName evidence="5">DNA polymerase Y family protein</fullName>
    </submittedName>
</protein>
<dbReference type="Pfam" id="PF00817">
    <property type="entry name" value="IMS"/>
    <property type="match status" value="1"/>
</dbReference>
<evidence type="ECO:0000259" key="4">
    <source>
        <dbReference type="PROSITE" id="PS50173"/>
    </source>
</evidence>
<dbReference type="GO" id="GO:0006281">
    <property type="term" value="P:DNA repair"/>
    <property type="evidence" value="ECO:0007669"/>
    <property type="project" value="InterPro"/>
</dbReference>
<name>A0A5C6XEK7_9DELT</name>
<dbReference type="EMBL" id="VOSM01000003">
    <property type="protein sequence ID" value="TXD37785.1"/>
    <property type="molecule type" value="Genomic_DNA"/>
</dbReference>
<dbReference type="Gene3D" id="3.40.1170.60">
    <property type="match status" value="1"/>
</dbReference>
<reference evidence="5 6" key="1">
    <citation type="submission" date="2019-08" db="EMBL/GenBank/DDBJ databases">
        <title>Bradymonadales sp. TMQ4.</title>
        <authorList>
            <person name="Liang Q."/>
        </authorList>
    </citation>
    <scope>NUCLEOTIDE SEQUENCE [LARGE SCALE GENOMIC DNA]</scope>
    <source>
        <strain evidence="5 6">TMQ4</strain>
    </source>
</reference>
<comment type="similarity">
    <text evidence="1">Belongs to the DNA polymerase type-Y family.</text>
</comment>
<organism evidence="5 6">
    <name type="scientific">Lujinxingia vulgaris</name>
    <dbReference type="NCBI Taxonomy" id="2600176"/>
    <lineage>
        <taxon>Bacteria</taxon>
        <taxon>Deltaproteobacteria</taxon>
        <taxon>Bradymonadales</taxon>
        <taxon>Lujinxingiaceae</taxon>
        <taxon>Lujinxingia</taxon>
    </lineage>
</organism>
<dbReference type="SUPFAM" id="SSF56672">
    <property type="entry name" value="DNA/RNA polymerases"/>
    <property type="match status" value="1"/>
</dbReference>
<evidence type="ECO:0000256" key="1">
    <source>
        <dbReference type="ARBA" id="ARBA00010945"/>
    </source>
</evidence>
<evidence type="ECO:0000256" key="2">
    <source>
        <dbReference type="ARBA" id="ARBA00022763"/>
    </source>
</evidence>
<evidence type="ECO:0000256" key="3">
    <source>
        <dbReference type="SAM" id="MobiDB-lite"/>
    </source>
</evidence>
<accession>A0A5C6XEK7</accession>
<dbReference type="OrthoDB" id="5483409at2"/>
<evidence type="ECO:0000313" key="6">
    <source>
        <dbReference type="Proteomes" id="UP000321412"/>
    </source>
</evidence>
<dbReference type="InterPro" id="IPR050356">
    <property type="entry name" value="SulA_CellDiv_inhibitor"/>
</dbReference>
<dbReference type="AlphaFoldDB" id="A0A5C6XEK7"/>
<gene>
    <name evidence="5" type="ORF">FRC98_08865</name>
</gene>
<comment type="caution">
    <text evidence="5">The sequence shown here is derived from an EMBL/GenBank/DDBJ whole genome shotgun (WGS) entry which is preliminary data.</text>
</comment>
<feature type="region of interest" description="Disordered" evidence="3">
    <location>
        <begin position="1"/>
        <end position="20"/>
    </location>
</feature>
<dbReference type="Gene3D" id="3.30.70.270">
    <property type="match status" value="1"/>
</dbReference>
<sequence length="509" mass="57814">MRGGCARSSTSSKTNDAAPATRSLRTIMDRWACINAADFALQVLLRAHPDWREEPAALLDRDHPQGKLVGLNLVARQAGLRSGMRYGEALALIPALRAGTIAPEEVEAVADAIARALIDYAPQVERHEELAGLFWLNASGLSKLYPSWRLWAEPLRDRLMERFEIRVTLVVGFRRALTYVIARTSRTSGAFDTPEAEARAAGKAPLSELDLSRSDRDLLAHLNLRTLSDLLALPAHGLERRLSPALVALYHQARGDRELPIRPFRVEEPTQSSQHLDYAERDTHRLLFLIKGHLHPLLRRLEEANDKLIALELHLELERHPALTERIEPAQPTLDALTLSDLIRLQLERLDLPAGVTQLTLTAHSEKTRTEQLRLFLGGDEPPARDIEAANRALARLRAQFGVEAVQRVRMRQAHLPEGRFLLEPFDALPLPTPTALKTSQAVRRFYPTPLRLRGLPPAREREGPHTICGGWWVRELHRDYHLIATNDHRLIWVFYDHRRHRWYVHAEF</sequence>
<dbReference type="InterPro" id="IPR043128">
    <property type="entry name" value="Rev_trsase/Diguanyl_cyclase"/>
</dbReference>
<proteinExistence type="inferred from homology"/>
<evidence type="ECO:0000313" key="5">
    <source>
        <dbReference type="EMBL" id="TXD37785.1"/>
    </source>
</evidence>
<dbReference type="PANTHER" id="PTHR35369">
    <property type="entry name" value="BLR3025 PROTEIN-RELATED"/>
    <property type="match status" value="1"/>
</dbReference>
<keyword evidence="2" id="KW-0227">DNA damage</keyword>
<dbReference type="Proteomes" id="UP000321412">
    <property type="component" value="Unassembled WGS sequence"/>
</dbReference>
<dbReference type="InterPro" id="IPR043502">
    <property type="entry name" value="DNA/RNA_pol_sf"/>
</dbReference>
<dbReference type="PROSITE" id="PS50173">
    <property type="entry name" value="UMUC"/>
    <property type="match status" value="1"/>
</dbReference>